<dbReference type="VEuPathDB" id="FungiDB:QG37_00060"/>
<dbReference type="AlphaFoldDB" id="A0A0L0P8I7"/>
<comment type="caution">
    <text evidence="1">The sequence shown here is derived from an EMBL/GenBank/DDBJ whole genome shotgun (WGS) entry which is preliminary data.</text>
</comment>
<protein>
    <submittedName>
        <fullName evidence="1">Uncharacterized protein</fullName>
    </submittedName>
</protein>
<reference evidence="2" key="1">
    <citation type="journal article" date="2015" name="BMC Genomics">
        <title>Draft genome of a commonly misdiagnosed multidrug resistant pathogen Candida auris.</title>
        <authorList>
            <person name="Chatterjee S."/>
            <person name="Alampalli S.V."/>
            <person name="Nageshan R.K."/>
            <person name="Chettiar S.T."/>
            <person name="Joshi S."/>
            <person name="Tatu U.S."/>
        </authorList>
    </citation>
    <scope>NUCLEOTIDE SEQUENCE [LARGE SCALE GENOMIC DNA]</scope>
    <source>
        <strain evidence="2">6684</strain>
    </source>
</reference>
<accession>A0A0L0P8I7</accession>
<dbReference type="EMBL" id="LGST01000002">
    <property type="protein sequence ID" value="KNE02688.1"/>
    <property type="molecule type" value="Genomic_DNA"/>
</dbReference>
<dbReference type="Proteomes" id="UP000037122">
    <property type="component" value="Unassembled WGS sequence"/>
</dbReference>
<sequence length="29" mass="3539">MIQHLPLLWNKAEIKKKKKINNLLEENDH</sequence>
<gene>
    <name evidence="1" type="ORF">QG37_00060</name>
</gene>
<proteinExistence type="predicted"/>
<evidence type="ECO:0000313" key="2">
    <source>
        <dbReference type="Proteomes" id="UP000037122"/>
    </source>
</evidence>
<evidence type="ECO:0000313" key="1">
    <source>
        <dbReference type="EMBL" id="KNE02688.1"/>
    </source>
</evidence>
<name>A0A0L0P8I7_CANAR</name>
<organism evidence="1 2">
    <name type="scientific">Candidozyma auris</name>
    <name type="common">Yeast</name>
    <name type="synonym">Candida auris</name>
    <dbReference type="NCBI Taxonomy" id="498019"/>
    <lineage>
        <taxon>Eukaryota</taxon>
        <taxon>Fungi</taxon>
        <taxon>Dikarya</taxon>
        <taxon>Ascomycota</taxon>
        <taxon>Saccharomycotina</taxon>
        <taxon>Pichiomycetes</taxon>
        <taxon>Metschnikowiaceae</taxon>
        <taxon>Candidozyma</taxon>
    </lineage>
</organism>